<dbReference type="Proteomes" id="UP000017836">
    <property type="component" value="Unassembled WGS sequence"/>
</dbReference>
<sequence length="153" mass="15781">YLDPSPGSILRLYAKVGQGSVSSFGLSLDPSPSYSNIDELSGRVSGYIQDPTDLALSQPLASYPSTQVDGSHTCAPAGVAIYSVDACPVKTAPSGGCDPSQAPKDANSTVTCTALVQPLSMACPAEAAPLDACPPTEELLEDPLSLLLLRRRS</sequence>
<dbReference type="EMBL" id="KI392058">
    <property type="protein sequence ID" value="ERN20557.1"/>
    <property type="molecule type" value="Genomic_DNA"/>
</dbReference>
<evidence type="ECO:0000313" key="2">
    <source>
        <dbReference type="Proteomes" id="UP000017836"/>
    </source>
</evidence>
<gene>
    <name evidence="1" type="ORF">AMTR_s00070p00020180</name>
</gene>
<keyword evidence="2" id="KW-1185">Reference proteome</keyword>
<name>U5DGG5_AMBTC</name>
<protein>
    <submittedName>
        <fullName evidence="1">Uncharacterized protein</fullName>
    </submittedName>
</protein>
<dbReference type="HOGENOM" id="CLU_1717908_0_0_1"/>
<proteinExistence type="predicted"/>
<reference evidence="2" key="1">
    <citation type="journal article" date="2013" name="Science">
        <title>The Amborella genome and the evolution of flowering plants.</title>
        <authorList>
            <consortium name="Amborella Genome Project"/>
        </authorList>
    </citation>
    <scope>NUCLEOTIDE SEQUENCE [LARGE SCALE GENOMIC DNA]</scope>
</reference>
<feature type="non-terminal residue" evidence="1">
    <location>
        <position position="1"/>
    </location>
</feature>
<organism evidence="1 2">
    <name type="scientific">Amborella trichopoda</name>
    <dbReference type="NCBI Taxonomy" id="13333"/>
    <lineage>
        <taxon>Eukaryota</taxon>
        <taxon>Viridiplantae</taxon>
        <taxon>Streptophyta</taxon>
        <taxon>Embryophyta</taxon>
        <taxon>Tracheophyta</taxon>
        <taxon>Spermatophyta</taxon>
        <taxon>Magnoliopsida</taxon>
        <taxon>Amborellales</taxon>
        <taxon>Amborellaceae</taxon>
        <taxon>Amborella</taxon>
    </lineage>
</organism>
<dbReference type="Gramene" id="ERN20557">
    <property type="protein sequence ID" value="ERN20557"/>
    <property type="gene ID" value="AMTR_s00070p00020180"/>
</dbReference>
<accession>U5DGG5</accession>
<evidence type="ECO:0000313" key="1">
    <source>
        <dbReference type="EMBL" id="ERN20557.1"/>
    </source>
</evidence>
<dbReference type="AlphaFoldDB" id="U5DGG5"/>